<evidence type="ECO:0000256" key="5">
    <source>
        <dbReference type="SAM" id="MobiDB-lite"/>
    </source>
</evidence>
<keyword evidence="2 6" id="KW-0812">Transmembrane</keyword>
<dbReference type="EMBL" id="JBHTJO010000001">
    <property type="protein sequence ID" value="MFD0987410.1"/>
    <property type="molecule type" value="Genomic_DNA"/>
</dbReference>
<evidence type="ECO:0000256" key="1">
    <source>
        <dbReference type="ARBA" id="ARBA00004167"/>
    </source>
</evidence>
<evidence type="ECO:0000256" key="6">
    <source>
        <dbReference type="SAM" id="Phobius"/>
    </source>
</evidence>
<feature type="region of interest" description="Disordered" evidence="5">
    <location>
        <begin position="66"/>
        <end position="88"/>
    </location>
</feature>
<name>A0ABW3JC10_9HYPH</name>
<keyword evidence="4 6" id="KW-0472">Membrane</keyword>
<protein>
    <submittedName>
        <fullName evidence="7">Neutral zinc metallopeptidase</fullName>
    </submittedName>
</protein>
<comment type="caution">
    <text evidence="7">The sequence shown here is derived from an EMBL/GenBank/DDBJ whole genome shotgun (WGS) entry which is preliminary data.</text>
</comment>
<dbReference type="RefSeq" id="WP_379089332.1">
    <property type="nucleotide sequence ID" value="NZ_JBHTJO010000001.1"/>
</dbReference>
<dbReference type="SUPFAM" id="SSF55486">
    <property type="entry name" value="Metalloproteases ('zincins'), catalytic domain"/>
    <property type="match status" value="1"/>
</dbReference>
<evidence type="ECO:0000256" key="4">
    <source>
        <dbReference type="ARBA" id="ARBA00023136"/>
    </source>
</evidence>
<accession>A0ABW3JC10</accession>
<proteinExistence type="predicted"/>
<organism evidence="7 8">
    <name type="scientific">Methyloligella solikamskensis</name>
    <dbReference type="NCBI Taxonomy" id="1177756"/>
    <lineage>
        <taxon>Bacteria</taxon>
        <taxon>Pseudomonadati</taxon>
        <taxon>Pseudomonadota</taxon>
        <taxon>Alphaproteobacteria</taxon>
        <taxon>Hyphomicrobiales</taxon>
        <taxon>Hyphomicrobiaceae</taxon>
        <taxon>Methyloligella</taxon>
    </lineage>
</organism>
<feature type="region of interest" description="Disordered" evidence="5">
    <location>
        <begin position="1"/>
        <end position="25"/>
    </location>
</feature>
<dbReference type="PANTHER" id="PTHR30168">
    <property type="entry name" value="PUTATIVE MEMBRANE PROTEIN YPFJ"/>
    <property type="match status" value="1"/>
</dbReference>
<keyword evidence="3 6" id="KW-1133">Transmembrane helix</keyword>
<reference evidence="8" key="1">
    <citation type="journal article" date="2019" name="Int. J. Syst. Evol. Microbiol.">
        <title>The Global Catalogue of Microorganisms (GCM) 10K type strain sequencing project: providing services to taxonomists for standard genome sequencing and annotation.</title>
        <authorList>
            <consortium name="The Broad Institute Genomics Platform"/>
            <consortium name="The Broad Institute Genome Sequencing Center for Infectious Disease"/>
            <person name="Wu L."/>
            <person name="Ma J."/>
        </authorList>
    </citation>
    <scope>NUCLEOTIDE SEQUENCE [LARGE SCALE GENOMIC DNA]</scope>
    <source>
        <strain evidence="8">CCUG 61697</strain>
    </source>
</reference>
<evidence type="ECO:0000256" key="3">
    <source>
        <dbReference type="ARBA" id="ARBA00022989"/>
    </source>
</evidence>
<gene>
    <name evidence="7" type="ORF">ACFQ2F_09915</name>
</gene>
<dbReference type="Pfam" id="PF04228">
    <property type="entry name" value="Zn_peptidase"/>
    <property type="match status" value="1"/>
</dbReference>
<comment type="subcellular location">
    <subcellularLocation>
        <location evidence="1">Membrane</location>
        <topology evidence="1">Single-pass membrane protein</topology>
    </subcellularLocation>
</comment>
<dbReference type="PANTHER" id="PTHR30168:SF0">
    <property type="entry name" value="INNER MEMBRANE PROTEIN"/>
    <property type="match status" value="1"/>
</dbReference>
<evidence type="ECO:0000313" key="8">
    <source>
        <dbReference type="Proteomes" id="UP001597102"/>
    </source>
</evidence>
<evidence type="ECO:0000256" key="2">
    <source>
        <dbReference type="ARBA" id="ARBA00022692"/>
    </source>
</evidence>
<evidence type="ECO:0000313" key="7">
    <source>
        <dbReference type="EMBL" id="MFD0987410.1"/>
    </source>
</evidence>
<dbReference type="Proteomes" id="UP001597102">
    <property type="component" value="Unassembled WGS sequence"/>
</dbReference>
<feature type="transmembrane region" description="Helical" evidence="6">
    <location>
        <begin position="40"/>
        <end position="58"/>
    </location>
</feature>
<feature type="compositionally biased region" description="Basic and acidic residues" evidence="5">
    <location>
        <begin position="1"/>
        <end position="17"/>
    </location>
</feature>
<keyword evidence="8" id="KW-1185">Reference proteome</keyword>
<sequence>MRWRGRRESSNVEDRRGRGGYSAGFPGGGGMRIPVGGKGGIGIVGLLIIVGLMLFFGIDPRVLLQEGGAPPPSQQTEQRTDDQTGTDANDEMKKFVSVVLADTEDVWNEIFSEGGRTYREPELVLYSGRVSSACGLGMAAMGPFYCPQDQKVYLDFSFFRELKSRFDAPGDFAQAYVIAHEIGHHVQKQLGVADQVRAAQQGASERQSNALQVRMELQADCLAGVFANHADRSKDILQPGDVDEALRAASAIGDDNIQKQTQGYVVPDSFTHGSSEMRSRWFKRGFESGSVSDCDTFSADSL</sequence>
<dbReference type="InterPro" id="IPR007343">
    <property type="entry name" value="Uncharacterised_pept_Zn_put"/>
</dbReference>